<keyword evidence="2" id="KW-1133">Transmembrane helix</keyword>
<protein>
    <recommendedName>
        <fullName evidence="4">GH18 domain-containing protein</fullName>
    </recommendedName>
</protein>
<keyword evidence="6" id="KW-1185">Reference proteome</keyword>
<feature type="signal peptide" evidence="3">
    <location>
        <begin position="1"/>
        <end position="19"/>
    </location>
</feature>
<feature type="chain" id="PRO_5038866924" description="GH18 domain-containing protein" evidence="3">
    <location>
        <begin position="20"/>
        <end position="558"/>
    </location>
</feature>
<evidence type="ECO:0000256" key="1">
    <source>
        <dbReference type="SAM" id="MobiDB-lite"/>
    </source>
</evidence>
<accession>A0A9D4T922</accession>
<feature type="compositionally biased region" description="Basic residues" evidence="1">
    <location>
        <begin position="129"/>
        <end position="138"/>
    </location>
</feature>
<organism evidence="5 6">
    <name type="scientific">Rhipicephalus sanguineus</name>
    <name type="common">Brown dog tick</name>
    <name type="synonym">Ixodes sanguineus</name>
    <dbReference type="NCBI Taxonomy" id="34632"/>
    <lineage>
        <taxon>Eukaryota</taxon>
        <taxon>Metazoa</taxon>
        <taxon>Ecdysozoa</taxon>
        <taxon>Arthropoda</taxon>
        <taxon>Chelicerata</taxon>
        <taxon>Arachnida</taxon>
        <taxon>Acari</taxon>
        <taxon>Parasitiformes</taxon>
        <taxon>Ixodida</taxon>
        <taxon>Ixodoidea</taxon>
        <taxon>Ixodidae</taxon>
        <taxon>Rhipicephalinae</taxon>
        <taxon>Rhipicephalus</taxon>
        <taxon>Rhipicephalus</taxon>
    </lineage>
</organism>
<evidence type="ECO:0000259" key="4">
    <source>
        <dbReference type="PROSITE" id="PS51910"/>
    </source>
</evidence>
<keyword evidence="2" id="KW-0472">Membrane</keyword>
<feature type="domain" description="GH18" evidence="4">
    <location>
        <begin position="210"/>
        <end position="554"/>
    </location>
</feature>
<proteinExistence type="predicted"/>
<dbReference type="InterPro" id="IPR017853">
    <property type="entry name" value="GH"/>
</dbReference>
<feature type="transmembrane region" description="Helical" evidence="2">
    <location>
        <begin position="101"/>
        <end position="123"/>
    </location>
</feature>
<feature type="region of interest" description="Disordered" evidence="1">
    <location>
        <begin position="126"/>
        <end position="152"/>
    </location>
</feature>
<name>A0A9D4T922_RHISA</name>
<dbReference type="GO" id="GO:0005975">
    <property type="term" value="P:carbohydrate metabolic process"/>
    <property type="evidence" value="ECO:0007669"/>
    <property type="project" value="InterPro"/>
</dbReference>
<dbReference type="AlphaFoldDB" id="A0A9D4T922"/>
<evidence type="ECO:0000256" key="3">
    <source>
        <dbReference type="SAM" id="SignalP"/>
    </source>
</evidence>
<keyword evidence="3" id="KW-0732">Signal</keyword>
<dbReference type="SUPFAM" id="SSF51445">
    <property type="entry name" value="(Trans)glycosidases"/>
    <property type="match status" value="1"/>
</dbReference>
<gene>
    <name evidence="5" type="ORF">HPB52_009242</name>
</gene>
<evidence type="ECO:0000313" key="5">
    <source>
        <dbReference type="EMBL" id="KAH7983095.1"/>
    </source>
</evidence>
<dbReference type="EMBL" id="JABSTV010001245">
    <property type="protein sequence ID" value="KAH7983095.1"/>
    <property type="molecule type" value="Genomic_DNA"/>
</dbReference>
<evidence type="ECO:0000256" key="2">
    <source>
        <dbReference type="SAM" id="Phobius"/>
    </source>
</evidence>
<keyword evidence="2" id="KW-0812">Transmembrane</keyword>
<dbReference type="InterPro" id="IPR001223">
    <property type="entry name" value="Glyco_hydro18_cat"/>
</dbReference>
<dbReference type="Proteomes" id="UP000821837">
    <property type="component" value="Chromosome 1"/>
</dbReference>
<feature type="region of interest" description="Disordered" evidence="1">
    <location>
        <begin position="38"/>
        <end position="60"/>
    </location>
</feature>
<comment type="caution">
    <text evidence="5">The sequence shown here is derived from an EMBL/GenBank/DDBJ whole genome shotgun (WGS) entry which is preliminary data.</text>
</comment>
<sequence>MGCAVAASGIILISRLLLGHRHQRSAVACTAAKHRQAREGRLRSWSSQPPPQTGYSQAPPKMLTNEYNSPCWEDSYNSSGAWSSPELNGPPRGRHHGLMRWMFLVLSALLTAASVALLAMALIQPSGSGHHHRTHSPHRAGSLAHAPKSHKESAGTFVAKKAALSDEGIVVNAPSQRIVAGEGETKTPGNLGARMAAPYRRRSDATRPQTEIHCFYNSKAPEHPLPFTPSDIPVGLCSSAIYCCLGPTSDGSNLTFLNIDPVTGPNDLETFSSVVHGLDPSMRRLIAIGGPRLNYAHLTRALRDSASRTEFANSIMGWLQRPYLRNFGLVLHVLQPEKITRYRLLDTFILQLSAMFKSKTFMLTLPLSGDVESRYFHPMAYKNVKAFIKMSHRFGTPTIGSCPNPVRGLRVHSLEKVIRDAKTMYRDQWDVGIKEKTLFTVSLAGYIYWVRNGSLTGVTKGRVEKHALSGYWDICRKVDDASWNHKYIRETGCLTAWSGRNYVSSLSPKSFKFLDGKRDINGVVVFDIEKDDFKGMCGDPYPMLRALKESLAKRKGDK</sequence>
<reference evidence="5" key="1">
    <citation type="journal article" date="2020" name="Cell">
        <title>Large-Scale Comparative Analyses of Tick Genomes Elucidate Their Genetic Diversity and Vector Capacities.</title>
        <authorList>
            <consortium name="Tick Genome and Microbiome Consortium (TIGMIC)"/>
            <person name="Jia N."/>
            <person name="Wang J."/>
            <person name="Shi W."/>
            <person name="Du L."/>
            <person name="Sun Y."/>
            <person name="Zhan W."/>
            <person name="Jiang J.F."/>
            <person name="Wang Q."/>
            <person name="Zhang B."/>
            <person name="Ji P."/>
            <person name="Bell-Sakyi L."/>
            <person name="Cui X.M."/>
            <person name="Yuan T.T."/>
            <person name="Jiang B.G."/>
            <person name="Yang W.F."/>
            <person name="Lam T.T."/>
            <person name="Chang Q.C."/>
            <person name="Ding S.J."/>
            <person name="Wang X.J."/>
            <person name="Zhu J.G."/>
            <person name="Ruan X.D."/>
            <person name="Zhao L."/>
            <person name="Wei J.T."/>
            <person name="Ye R.Z."/>
            <person name="Que T.C."/>
            <person name="Du C.H."/>
            <person name="Zhou Y.H."/>
            <person name="Cheng J.X."/>
            <person name="Dai P.F."/>
            <person name="Guo W.B."/>
            <person name="Han X.H."/>
            <person name="Huang E.J."/>
            <person name="Li L.F."/>
            <person name="Wei W."/>
            <person name="Gao Y.C."/>
            <person name="Liu J.Z."/>
            <person name="Shao H.Z."/>
            <person name="Wang X."/>
            <person name="Wang C.C."/>
            <person name="Yang T.C."/>
            <person name="Huo Q.B."/>
            <person name="Li W."/>
            <person name="Chen H.Y."/>
            <person name="Chen S.E."/>
            <person name="Zhou L.G."/>
            <person name="Ni X.B."/>
            <person name="Tian J.H."/>
            <person name="Sheng Y."/>
            <person name="Liu T."/>
            <person name="Pan Y.S."/>
            <person name="Xia L.Y."/>
            <person name="Li J."/>
            <person name="Zhao F."/>
            <person name="Cao W.C."/>
        </authorList>
    </citation>
    <scope>NUCLEOTIDE SEQUENCE</scope>
    <source>
        <strain evidence="5">Rsan-2018</strain>
    </source>
</reference>
<reference evidence="5" key="2">
    <citation type="submission" date="2021-09" db="EMBL/GenBank/DDBJ databases">
        <authorList>
            <person name="Jia N."/>
            <person name="Wang J."/>
            <person name="Shi W."/>
            <person name="Du L."/>
            <person name="Sun Y."/>
            <person name="Zhan W."/>
            <person name="Jiang J."/>
            <person name="Wang Q."/>
            <person name="Zhang B."/>
            <person name="Ji P."/>
            <person name="Sakyi L.B."/>
            <person name="Cui X."/>
            <person name="Yuan T."/>
            <person name="Jiang B."/>
            <person name="Yang W."/>
            <person name="Lam T.T.-Y."/>
            <person name="Chang Q."/>
            <person name="Ding S."/>
            <person name="Wang X."/>
            <person name="Zhu J."/>
            <person name="Ruan X."/>
            <person name="Zhao L."/>
            <person name="Wei J."/>
            <person name="Que T."/>
            <person name="Du C."/>
            <person name="Cheng J."/>
            <person name="Dai P."/>
            <person name="Han X."/>
            <person name="Huang E."/>
            <person name="Gao Y."/>
            <person name="Liu J."/>
            <person name="Shao H."/>
            <person name="Ye R."/>
            <person name="Li L."/>
            <person name="Wei W."/>
            <person name="Wang X."/>
            <person name="Wang C."/>
            <person name="Huo Q."/>
            <person name="Li W."/>
            <person name="Guo W."/>
            <person name="Chen H."/>
            <person name="Chen S."/>
            <person name="Zhou L."/>
            <person name="Zhou L."/>
            <person name="Ni X."/>
            <person name="Tian J."/>
            <person name="Zhou Y."/>
            <person name="Sheng Y."/>
            <person name="Liu T."/>
            <person name="Pan Y."/>
            <person name="Xia L."/>
            <person name="Li J."/>
            <person name="Zhao F."/>
            <person name="Cao W."/>
        </authorList>
    </citation>
    <scope>NUCLEOTIDE SEQUENCE</scope>
    <source>
        <strain evidence="5">Rsan-2018</strain>
        <tissue evidence="5">Larvae</tissue>
    </source>
</reference>
<dbReference type="Gene3D" id="3.20.20.80">
    <property type="entry name" value="Glycosidases"/>
    <property type="match status" value="1"/>
</dbReference>
<evidence type="ECO:0000313" key="6">
    <source>
        <dbReference type="Proteomes" id="UP000821837"/>
    </source>
</evidence>
<dbReference type="PROSITE" id="PS51910">
    <property type="entry name" value="GH18_2"/>
    <property type="match status" value="1"/>
</dbReference>